<keyword evidence="3" id="KW-1185">Reference proteome</keyword>
<reference evidence="3" key="1">
    <citation type="submission" date="2017-09" db="EMBL/GenBank/DDBJ databases">
        <authorList>
            <person name="Varghese N."/>
            <person name="Submissions S."/>
        </authorList>
    </citation>
    <scope>NUCLEOTIDE SEQUENCE [LARGE SCALE GENOMIC DNA]</scope>
    <source>
        <strain evidence="3">CGMCC 1.8913</strain>
    </source>
</reference>
<accession>A0A285P431</accession>
<keyword evidence="2" id="KW-0808">Transferase</keyword>
<dbReference type="SUPFAM" id="SSF55729">
    <property type="entry name" value="Acyl-CoA N-acyltransferases (Nat)"/>
    <property type="match status" value="1"/>
</dbReference>
<dbReference type="PANTHER" id="PTHR43415">
    <property type="entry name" value="SPERMIDINE N(1)-ACETYLTRANSFERASE"/>
    <property type="match status" value="1"/>
</dbReference>
<feature type="domain" description="N-acetyltransferase" evidence="1">
    <location>
        <begin position="4"/>
        <end position="154"/>
    </location>
</feature>
<dbReference type="GO" id="GO:0016747">
    <property type="term" value="F:acyltransferase activity, transferring groups other than amino-acyl groups"/>
    <property type="evidence" value="ECO:0007669"/>
    <property type="project" value="InterPro"/>
</dbReference>
<evidence type="ECO:0000313" key="2">
    <source>
        <dbReference type="EMBL" id="SNZ14621.1"/>
    </source>
</evidence>
<dbReference type="InterPro" id="IPR016181">
    <property type="entry name" value="Acyl_CoA_acyltransferase"/>
</dbReference>
<organism evidence="2 3">
    <name type="scientific">Terribacillus aidingensis</name>
    <dbReference type="NCBI Taxonomy" id="586416"/>
    <lineage>
        <taxon>Bacteria</taxon>
        <taxon>Bacillati</taxon>
        <taxon>Bacillota</taxon>
        <taxon>Bacilli</taxon>
        <taxon>Bacillales</taxon>
        <taxon>Bacillaceae</taxon>
        <taxon>Terribacillus</taxon>
    </lineage>
</organism>
<dbReference type="PANTHER" id="PTHR43415:SF3">
    <property type="entry name" value="GNAT-FAMILY ACETYLTRANSFERASE"/>
    <property type="match status" value="1"/>
</dbReference>
<dbReference type="AlphaFoldDB" id="A0A285P431"/>
<dbReference type="EMBL" id="OBEK01000003">
    <property type="protein sequence ID" value="SNZ14621.1"/>
    <property type="molecule type" value="Genomic_DNA"/>
</dbReference>
<evidence type="ECO:0000259" key="1">
    <source>
        <dbReference type="PROSITE" id="PS51186"/>
    </source>
</evidence>
<name>A0A285P431_9BACI</name>
<sequence length="154" mass="17552">MGKYQMIPMAQSEAEHITAEWKYDGMYHFYNLDQDEEDLALFLDPEARKDKVFAVKEGEELVGFAEVMMVNNIAEIGFGMRPDLTGKGLGHAFVSFLVETIHDIYCPDKITLAVATFNQRAITLYKRIGFQETARFDQATNGDVFPFVQMVLHT</sequence>
<dbReference type="InterPro" id="IPR000182">
    <property type="entry name" value="GNAT_dom"/>
</dbReference>
<proteinExistence type="predicted"/>
<dbReference type="Proteomes" id="UP000219356">
    <property type="component" value="Unassembled WGS sequence"/>
</dbReference>
<dbReference type="RefSeq" id="WP_245864783.1">
    <property type="nucleotide sequence ID" value="NZ_OBEK01000003.1"/>
</dbReference>
<dbReference type="PROSITE" id="PS51186">
    <property type="entry name" value="GNAT"/>
    <property type="match status" value="1"/>
</dbReference>
<dbReference type="Gene3D" id="3.40.630.30">
    <property type="match status" value="1"/>
</dbReference>
<evidence type="ECO:0000313" key="3">
    <source>
        <dbReference type="Proteomes" id="UP000219356"/>
    </source>
</evidence>
<gene>
    <name evidence="2" type="ORF">SAMN05421503_2518</name>
</gene>
<dbReference type="Pfam" id="PF00583">
    <property type="entry name" value="Acetyltransf_1"/>
    <property type="match status" value="1"/>
</dbReference>
<protein>
    <submittedName>
        <fullName evidence="2">Ribosomal-protein-alanine N-acetyltransferase</fullName>
    </submittedName>
</protein>